<evidence type="ECO:0000256" key="2">
    <source>
        <dbReference type="ARBA" id="ARBA00022692"/>
    </source>
</evidence>
<evidence type="ECO:0000256" key="4">
    <source>
        <dbReference type="ARBA" id="ARBA00023136"/>
    </source>
</evidence>
<evidence type="ECO:0000256" key="5">
    <source>
        <dbReference type="SAM" id="Phobius"/>
    </source>
</evidence>
<dbReference type="Proteomes" id="UP001610563">
    <property type="component" value="Unassembled WGS sequence"/>
</dbReference>
<feature type="transmembrane region" description="Helical" evidence="5">
    <location>
        <begin position="123"/>
        <end position="146"/>
    </location>
</feature>
<feature type="transmembrane region" description="Helical" evidence="5">
    <location>
        <begin position="85"/>
        <end position="103"/>
    </location>
</feature>
<evidence type="ECO:0000256" key="1">
    <source>
        <dbReference type="ARBA" id="ARBA00004141"/>
    </source>
</evidence>
<evidence type="ECO:0000313" key="7">
    <source>
        <dbReference type="EMBL" id="KAL2784519.1"/>
    </source>
</evidence>
<keyword evidence="4 5" id="KW-0472">Membrane</keyword>
<organism evidence="7 8">
    <name type="scientific">Aspergillus keveii</name>
    <dbReference type="NCBI Taxonomy" id="714993"/>
    <lineage>
        <taxon>Eukaryota</taxon>
        <taxon>Fungi</taxon>
        <taxon>Dikarya</taxon>
        <taxon>Ascomycota</taxon>
        <taxon>Pezizomycotina</taxon>
        <taxon>Eurotiomycetes</taxon>
        <taxon>Eurotiomycetidae</taxon>
        <taxon>Eurotiales</taxon>
        <taxon>Aspergillaceae</taxon>
        <taxon>Aspergillus</taxon>
        <taxon>Aspergillus subgen. Nidulantes</taxon>
    </lineage>
</organism>
<reference evidence="7 8" key="1">
    <citation type="submission" date="2024-07" db="EMBL/GenBank/DDBJ databases">
        <title>Section-level genome sequencing and comparative genomics of Aspergillus sections Usti and Cavernicolus.</title>
        <authorList>
            <consortium name="Lawrence Berkeley National Laboratory"/>
            <person name="Nybo J.L."/>
            <person name="Vesth T.C."/>
            <person name="Theobald S."/>
            <person name="Frisvad J.C."/>
            <person name="Larsen T.O."/>
            <person name="Kjaerboelling I."/>
            <person name="Rothschild-Mancinelli K."/>
            <person name="Lyhne E.K."/>
            <person name="Kogle M.E."/>
            <person name="Barry K."/>
            <person name="Clum A."/>
            <person name="Na H."/>
            <person name="Ledsgaard L."/>
            <person name="Lin J."/>
            <person name="Lipzen A."/>
            <person name="Kuo A."/>
            <person name="Riley R."/>
            <person name="Mondo S."/>
            <person name="Labutti K."/>
            <person name="Haridas S."/>
            <person name="Pangalinan J."/>
            <person name="Salamov A.A."/>
            <person name="Simmons B.A."/>
            <person name="Magnuson J.K."/>
            <person name="Chen J."/>
            <person name="Drula E."/>
            <person name="Henrissat B."/>
            <person name="Wiebenga A."/>
            <person name="Lubbers R.J."/>
            <person name="Gomes A.C."/>
            <person name="Makela M.R."/>
            <person name="Stajich J."/>
            <person name="Grigoriev I.V."/>
            <person name="Mortensen U.H."/>
            <person name="De Vries R.P."/>
            <person name="Baker S.E."/>
            <person name="Andersen M.R."/>
        </authorList>
    </citation>
    <scope>NUCLEOTIDE SEQUENCE [LARGE SCALE GENOMIC DNA]</scope>
    <source>
        <strain evidence="7 8">CBS 209.92</strain>
    </source>
</reference>
<evidence type="ECO:0000313" key="8">
    <source>
        <dbReference type="Proteomes" id="UP001610563"/>
    </source>
</evidence>
<sequence length="172" mass="19225">MDLAPDTEHGIYGLNVRAVVRALQFIFAIIVAGLYGVDLNHATSINAHAQSEWIYAEFVAAVSAITCLVHFLVTVTRVGWCAWDGVLVILWLAQVGVFGTIFYPETSSGYENTTQSVARMRTAVWICVINMVLWLATTVLGVGWCIRTRRCVRRTDKKPGRRKAHSGQQEQW</sequence>
<feature type="transmembrane region" description="Helical" evidence="5">
    <location>
        <begin position="53"/>
        <end position="73"/>
    </location>
</feature>
<protein>
    <recommendedName>
        <fullName evidence="6">MARVEL domain-containing protein</fullName>
    </recommendedName>
</protein>
<name>A0ABR4FMP7_9EURO</name>
<keyword evidence="2 5" id="KW-0812">Transmembrane</keyword>
<accession>A0ABR4FMP7</accession>
<keyword evidence="3 5" id="KW-1133">Transmembrane helix</keyword>
<comment type="subcellular location">
    <subcellularLocation>
        <location evidence="1">Membrane</location>
        <topology evidence="1">Multi-pass membrane protein</topology>
    </subcellularLocation>
</comment>
<keyword evidence="8" id="KW-1185">Reference proteome</keyword>
<dbReference type="InterPro" id="IPR008253">
    <property type="entry name" value="Marvel"/>
</dbReference>
<feature type="transmembrane region" description="Helical" evidence="5">
    <location>
        <begin position="18"/>
        <end position="37"/>
    </location>
</feature>
<gene>
    <name evidence="7" type="ORF">BJX66DRAFT_329916</name>
</gene>
<dbReference type="EMBL" id="JBFTWV010000176">
    <property type="protein sequence ID" value="KAL2784519.1"/>
    <property type="molecule type" value="Genomic_DNA"/>
</dbReference>
<dbReference type="Pfam" id="PF01284">
    <property type="entry name" value="MARVEL"/>
    <property type="match status" value="1"/>
</dbReference>
<evidence type="ECO:0000259" key="6">
    <source>
        <dbReference type="Pfam" id="PF01284"/>
    </source>
</evidence>
<comment type="caution">
    <text evidence="7">The sequence shown here is derived from an EMBL/GenBank/DDBJ whole genome shotgun (WGS) entry which is preliminary data.</text>
</comment>
<evidence type="ECO:0000256" key="3">
    <source>
        <dbReference type="ARBA" id="ARBA00022989"/>
    </source>
</evidence>
<dbReference type="PANTHER" id="PTHR42083">
    <property type="entry name" value="MARVEL DOMAIN-CONTAINING PROTEIN"/>
    <property type="match status" value="1"/>
</dbReference>
<dbReference type="PANTHER" id="PTHR42083:SF1">
    <property type="entry name" value="MARVEL DOMAIN-CONTAINING PROTEIN"/>
    <property type="match status" value="1"/>
</dbReference>
<proteinExistence type="predicted"/>
<feature type="domain" description="MARVEL" evidence="6">
    <location>
        <begin position="17"/>
        <end position="140"/>
    </location>
</feature>